<dbReference type="InterPro" id="IPR013126">
    <property type="entry name" value="Hsp_70_fam"/>
</dbReference>
<reference evidence="3" key="1">
    <citation type="journal article" date="2021" name="Nat. Commun.">
        <title>Genetic determinants of endophytism in the Arabidopsis root mycobiome.</title>
        <authorList>
            <person name="Mesny F."/>
            <person name="Miyauchi S."/>
            <person name="Thiergart T."/>
            <person name="Pickel B."/>
            <person name="Atanasova L."/>
            <person name="Karlsson M."/>
            <person name="Huettel B."/>
            <person name="Barry K.W."/>
            <person name="Haridas S."/>
            <person name="Chen C."/>
            <person name="Bauer D."/>
            <person name="Andreopoulos W."/>
            <person name="Pangilinan J."/>
            <person name="LaButti K."/>
            <person name="Riley R."/>
            <person name="Lipzen A."/>
            <person name="Clum A."/>
            <person name="Drula E."/>
            <person name="Henrissat B."/>
            <person name="Kohler A."/>
            <person name="Grigoriev I.V."/>
            <person name="Martin F.M."/>
            <person name="Hacquard S."/>
        </authorList>
    </citation>
    <scope>NUCLEOTIDE SEQUENCE</scope>
    <source>
        <strain evidence="3">MPI-CAGE-CH-0243</strain>
    </source>
</reference>
<dbReference type="InterPro" id="IPR043129">
    <property type="entry name" value="ATPase_NBD"/>
</dbReference>
<dbReference type="GO" id="GO:0140662">
    <property type="term" value="F:ATP-dependent protein folding chaperone"/>
    <property type="evidence" value="ECO:0007669"/>
    <property type="project" value="InterPro"/>
</dbReference>
<keyword evidence="1" id="KW-0547">Nucleotide-binding</keyword>
<organism evidence="3 4">
    <name type="scientific">Dendryphion nanum</name>
    <dbReference type="NCBI Taxonomy" id="256645"/>
    <lineage>
        <taxon>Eukaryota</taxon>
        <taxon>Fungi</taxon>
        <taxon>Dikarya</taxon>
        <taxon>Ascomycota</taxon>
        <taxon>Pezizomycotina</taxon>
        <taxon>Dothideomycetes</taxon>
        <taxon>Pleosporomycetidae</taxon>
        <taxon>Pleosporales</taxon>
        <taxon>Torulaceae</taxon>
        <taxon>Dendryphion</taxon>
    </lineage>
</organism>
<dbReference type="Pfam" id="PF00012">
    <property type="entry name" value="HSP70"/>
    <property type="match status" value="1"/>
</dbReference>
<evidence type="ECO:0008006" key="5">
    <source>
        <dbReference type="Google" id="ProtNLM"/>
    </source>
</evidence>
<dbReference type="OrthoDB" id="2963168at2759"/>
<dbReference type="CDD" id="cd10170">
    <property type="entry name" value="ASKHA_NBD_HSP70"/>
    <property type="match status" value="1"/>
</dbReference>
<sequence>MASEIVVGIDFGTTYSGVSWAVNGGTKTVRVINDWPNPSSTVATSDKVPTIISYQADGTAIWGFSVDSVKTDSFRWIKLLLDPKNQVGKKAEAVLTSTRLLNTLNKTAEEVAADYLQNIWKYAKEDIQKVRGDDWESIYTLKVVLTVPAIWSPVAKDKTLKIARKAGLPQNIDLVSEPEAAALAVLKEKNEDDESLEVGDCFVVCDAGGGTVDLISYKIVGLDPLAVEECAVGDGGLCGSVYLDQAFERYIKTIVGENEWKQIKDKSKKKMMKEFEESIKRCYAGDNQEYSVDLQGVDDNPQEGIDDDTITLKPSVLKTVFDHVIGQIMRLVEKQIDEAQEKGNHVKAILLVGGFGTNRYMHRQLKDAHKRSGIQVLQNNGAWSSICRGATLWGLENSKHNLSPKKTVRARIARYSYGFSFAAVFDESKGHRWEDRRQWPDGTWRAINQMGWLLEKGDKVEEGKILNMSLAAQVQVGMLSTGMRYFSDELYYSSDDDPPSRKDVGVKELCKVNYGIKCSKLWQESSYRDPNTHQKWRSATFDLVIALDSATLHFIVKYKNEPVAYTEAKYKEDF</sequence>
<evidence type="ECO:0000313" key="3">
    <source>
        <dbReference type="EMBL" id="KAH7125733.1"/>
    </source>
</evidence>
<keyword evidence="4" id="KW-1185">Reference proteome</keyword>
<protein>
    <recommendedName>
        <fullName evidence="5">Actin-like ATPase domain-containing protein</fullName>
    </recommendedName>
</protein>
<dbReference type="Gene3D" id="3.90.640.10">
    <property type="entry name" value="Actin, Chain A, domain 4"/>
    <property type="match status" value="1"/>
</dbReference>
<dbReference type="EMBL" id="JAGMWT010000007">
    <property type="protein sequence ID" value="KAH7125733.1"/>
    <property type="molecule type" value="Genomic_DNA"/>
</dbReference>
<dbReference type="Proteomes" id="UP000700596">
    <property type="component" value="Unassembled WGS sequence"/>
</dbReference>
<dbReference type="SUPFAM" id="SSF53067">
    <property type="entry name" value="Actin-like ATPase domain"/>
    <property type="match status" value="2"/>
</dbReference>
<proteinExistence type="predicted"/>
<keyword evidence="2" id="KW-0067">ATP-binding</keyword>
<gene>
    <name evidence="3" type="ORF">B0J11DRAFT_506551</name>
</gene>
<name>A0A9P9IKL8_9PLEO</name>
<dbReference type="PANTHER" id="PTHR14187:SF82">
    <property type="entry name" value="FAMILY CHAPERONE, PUTATIVE (AFU_ORTHOLOGUE AFUA_7G08575)-RELATED"/>
    <property type="match status" value="1"/>
</dbReference>
<accession>A0A9P9IKL8</accession>
<dbReference type="PANTHER" id="PTHR14187">
    <property type="entry name" value="ALPHA KINASE/ELONGATION FACTOR 2 KINASE"/>
    <property type="match status" value="1"/>
</dbReference>
<evidence type="ECO:0000313" key="4">
    <source>
        <dbReference type="Proteomes" id="UP000700596"/>
    </source>
</evidence>
<dbReference type="AlphaFoldDB" id="A0A9P9IKL8"/>
<evidence type="ECO:0000256" key="1">
    <source>
        <dbReference type="ARBA" id="ARBA00022741"/>
    </source>
</evidence>
<dbReference type="Gene3D" id="3.30.420.40">
    <property type="match status" value="2"/>
</dbReference>
<evidence type="ECO:0000256" key="2">
    <source>
        <dbReference type="ARBA" id="ARBA00022840"/>
    </source>
</evidence>
<comment type="caution">
    <text evidence="3">The sequence shown here is derived from an EMBL/GenBank/DDBJ whole genome shotgun (WGS) entry which is preliminary data.</text>
</comment>
<dbReference type="GO" id="GO:0005524">
    <property type="term" value="F:ATP binding"/>
    <property type="evidence" value="ECO:0007669"/>
    <property type="project" value="UniProtKB-KW"/>
</dbReference>